<organism evidence="1 2">
    <name type="scientific">Ficus carica</name>
    <name type="common">Common fig</name>
    <dbReference type="NCBI Taxonomy" id="3494"/>
    <lineage>
        <taxon>Eukaryota</taxon>
        <taxon>Viridiplantae</taxon>
        <taxon>Streptophyta</taxon>
        <taxon>Embryophyta</taxon>
        <taxon>Tracheophyta</taxon>
        <taxon>Spermatophyta</taxon>
        <taxon>Magnoliopsida</taxon>
        <taxon>eudicotyledons</taxon>
        <taxon>Gunneridae</taxon>
        <taxon>Pentapetalae</taxon>
        <taxon>rosids</taxon>
        <taxon>fabids</taxon>
        <taxon>Rosales</taxon>
        <taxon>Moraceae</taxon>
        <taxon>Ficeae</taxon>
        <taxon>Ficus</taxon>
    </lineage>
</organism>
<evidence type="ECO:0000313" key="2">
    <source>
        <dbReference type="Proteomes" id="UP001187192"/>
    </source>
</evidence>
<sequence length="68" mass="7718">MEFRSPAPAVLEIAPHHARSGPIRARIASCCRPFAVDERFLLRDEMRTDSQQFLLINSSPTNLDSHLQ</sequence>
<keyword evidence="2" id="KW-1185">Reference proteome</keyword>
<reference evidence="1" key="1">
    <citation type="submission" date="2023-07" db="EMBL/GenBank/DDBJ databases">
        <title>draft genome sequence of fig (Ficus carica).</title>
        <authorList>
            <person name="Takahashi T."/>
            <person name="Nishimura K."/>
        </authorList>
    </citation>
    <scope>NUCLEOTIDE SEQUENCE</scope>
</reference>
<comment type="caution">
    <text evidence="1">The sequence shown here is derived from an EMBL/GenBank/DDBJ whole genome shotgun (WGS) entry which is preliminary data.</text>
</comment>
<accession>A0AA88AHV1</accession>
<proteinExistence type="predicted"/>
<dbReference type="EMBL" id="BTGU01000018">
    <property type="protein sequence ID" value="GMN44236.1"/>
    <property type="molecule type" value="Genomic_DNA"/>
</dbReference>
<protein>
    <submittedName>
        <fullName evidence="1">Uncharacterized protein</fullName>
    </submittedName>
</protein>
<name>A0AA88AHV1_FICCA</name>
<evidence type="ECO:0000313" key="1">
    <source>
        <dbReference type="EMBL" id="GMN44236.1"/>
    </source>
</evidence>
<gene>
    <name evidence="1" type="ORF">TIFTF001_013447</name>
</gene>
<dbReference type="AlphaFoldDB" id="A0AA88AHV1"/>
<dbReference type="Proteomes" id="UP001187192">
    <property type="component" value="Unassembled WGS sequence"/>
</dbReference>